<reference evidence="1 2" key="1">
    <citation type="journal article" date="2019" name="Sci. Rep.">
        <title>Orb-weaving spider Araneus ventricosus genome elucidates the spidroin gene catalogue.</title>
        <authorList>
            <person name="Kono N."/>
            <person name="Nakamura H."/>
            <person name="Ohtoshi R."/>
            <person name="Moran D.A.P."/>
            <person name="Shinohara A."/>
            <person name="Yoshida Y."/>
            <person name="Fujiwara M."/>
            <person name="Mori M."/>
            <person name="Tomita M."/>
            <person name="Arakawa K."/>
        </authorList>
    </citation>
    <scope>NUCLEOTIDE SEQUENCE [LARGE SCALE GENOMIC DNA]</scope>
</reference>
<gene>
    <name evidence="1" type="ORF">AVEN_218461_1</name>
</gene>
<accession>A0A4Y2LPY7</accession>
<dbReference type="Proteomes" id="UP000499080">
    <property type="component" value="Unassembled WGS sequence"/>
</dbReference>
<dbReference type="EMBL" id="BGPR01006187">
    <property type="protein sequence ID" value="GBN16798.1"/>
    <property type="molecule type" value="Genomic_DNA"/>
</dbReference>
<organism evidence="1 2">
    <name type="scientific">Araneus ventricosus</name>
    <name type="common">Orbweaver spider</name>
    <name type="synonym">Epeira ventricosa</name>
    <dbReference type="NCBI Taxonomy" id="182803"/>
    <lineage>
        <taxon>Eukaryota</taxon>
        <taxon>Metazoa</taxon>
        <taxon>Ecdysozoa</taxon>
        <taxon>Arthropoda</taxon>
        <taxon>Chelicerata</taxon>
        <taxon>Arachnida</taxon>
        <taxon>Araneae</taxon>
        <taxon>Araneomorphae</taxon>
        <taxon>Entelegynae</taxon>
        <taxon>Araneoidea</taxon>
        <taxon>Araneidae</taxon>
        <taxon>Araneus</taxon>
    </lineage>
</organism>
<comment type="caution">
    <text evidence="1">The sequence shown here is derived from an EMBL/GenBank/DDBJ whole genome shotgun (WGS) entry which is preliminary data.</text>
</comment>
<sequence>MKHNDNGAMLRKVYNDNGYNAWGIRYAAVAKQWKQCNNQETLYSPSMFERKLEEVGRAVPGIGSTDGLLNSLLMTALGASLCLIDYPSSADKFRGSSKALTLQDRPLRSTLFAISRLCHCVVSEHGCLWSHDGPFGRITWNHL</sequence>
<evidence type="ECO:0000313" key="2">
    <source>
        <dbReference type="Proteomes" id="UP000499080"/>
    </source>
</evidence>
<dbReference type="AlphaFoldDB" id="A0A4Y2LPY7"/>
<name>A0A4Y2LPY7_ARAVE</name>
<evidence type="ECO:0000313" key="1">
    <source>
        <dbReference type="EMBL" id="GBN16798.1"/>
    </source>
</evidence>
<protein>
    <submittedName>
        <fullName evidence="1">Uncharacterized protein</fullName>
    </submittedName>
</protein>
<keyword evidence="2" id="KW-1185">Reference proteome</keyword>
<proteinExistence type="predicted"/>
<feature type="non-terminal residue" evidence="1">
    <location>
        <position position="143"/>
    </location>
</feature>